<dbReference type="InterPro" id="IPR036425">
    <property type="entry name" value="MoaB/Mog-like_dom_sf"/>
</dbReference>
<dbReference type="CDD" id="cd00885">
    <property type="entry name" value="cinA"/>
    <property type="match status" value="1"/>
</dbReference>
<reference evidence="3" key="1">
    <citation type="submission" date="2020-08" db="EMBL/GenBank/DDBJ databases">
        <title>Genome public.</title>
        <authorList>
            <person name="Liu C."/>
            <person name="Sun Q."/>
        </authorList>
    </citation>
    <scope>NUCLEOTIDE SEQUENCE</scope>
    <source>
        <strain evidence="3">NSJ-63</strain>
    </source>
</reference>
<dbReference type="SUPFAM" id="SSF142433">
    <property type="entry name" value="CinA-like"/>
    <property type="match status" value="1"/>
</dbReference>
<dbReference type="InterPro" id="IPR050101">
    <property type="entry name" value="CinA"/>
</dbReference>
<accession>A0A926HX91</accession>
<dbReference type="SMART" id="SM00852">
    <property type="entry name" value="MoCF_biosynth"/>
    <property type="match status" value="1"/>
</dbReference>
<dbReference type="InterPro" id="IPR008135">
    <property type="entry name" value="Competence-induced_CinA"/>
</dbReference>
<dbReference type="AlphaFoldDB" id="A0A926HX91"/>
<dbReference type="InterPro" id="IPR008136">
    <property type="entry name" value="CinA_C"/>
</dbReference>
<sequence>MKAEILCVGTELLLGDIVNTNAAYLARELAAMGINVYHQTVVGDNPGRLKEALGEAFGRAELVIMTGGLGPTYDDLTKETVAGYFGREMELNQPSLKAMEDFFSCRNMKMSENNKKQAMMPKGATVFANHNGTAPGLAVEGEGKIAILLPGPPQEMQPMFQEGVRPFLMKYSGQIILSHSIHMIGIGESALEQQMRESMLAHKNPTIAPYAKQGEVLLRVTASAKTREEAEALLRPEVEAICREYSEYVYGVDVGDLQHALVAELLKKKRMVATAESCTGGLVSKRITEVPGSSEVFECGVCSYANRIKSQILGVGEETLAAHGAVSPETAAEMAAGIRKLSGADIGISVTGIAGPGGGTPEKPVGLVYIGVDSEPLTTVVRHQFGSRRKDGREYIRYVAASNALRLALQAAKLF</sequence>
<dbReference type="HAMAP" id="MF_00226_B">
    <property type="entry name" value="CinA_B"/>
    <property type="match status" value="1"/>
</dbReference>
<name>A0A926HX91_9FIRM</name>
<proteinExistence type="inferred from homology"/>
<dbReference type="PIRSF" id="PIRSF006728">
    <property type="entry name" value="CinA"/>
    <property type="match status" value="1"/>
</dbReference>
<dbReference type="Pfam" id="PF18146">
    <property type="entry name" value="CinA_KH"/>
    <property type="match status" value="1"/>
</dbReference>
<dbReference type="Proteomes" id="UP000617951">
    <property type="component" value="Unassembled WGS sequence"/>
</dbReference>
<dbReference type="PANTHER" id="PTHR13939:SF0">
    <property type="entry name" value="NMN AMIDOHYDROLASE-LIKE PROTEIN YFAY"/>
    <property type="match status" value="1"/>
</dbReference>
<evidence type="ECO:0000256" key="1">
    <source>
        <dbReference type="HAMAP-Rule" id="MF_00226"/>
    </source>
</evidence>
<dbReference type="SUPFAM" id="SSF53218">
    <property type="entry name" value="Molybdenum cofactor biosynthesis proteins"/>
    <property type="match status" value="1"/>
</dbReference>
<dbReference type="EMBL" id="JACRSS010000005">
    <property type="protein sequence ID" value="MBC8539133.1"/>
    <property type="molecule type" value="Genomic_DNA"/>
</dbReference>
<protein>
    <recommendedName>
        <fullName evidence="1">Putative competence-damage inducible protein</fullName>
    </recommendedName>
</protein>
<dbReference type="PANTHER" id="PTHR13939">
    <property type="entry name" value="NICOTINAMIDE-NUCLEOTIDE AMIDOHYDROLASE PNCC"/>
    <property type="match status" value="1"/>
</dbReference>
<dbReference type="Pfam" id="PF00994">
    <property type="entry name" value="MoCF_biosynth"/>
    <property type="match status" value="1"/>
</dbReference>
<gene>
    <name evidence="1" type="primary">cinA</name>
    <name evidence="3" type="ORF">H8693_09335</name>
</gene>
<comment type="similarity">
    <text evidence="1">Belongs to the CinA family.</text>
</comment>
<keyword evidence="4" id="KW-1185">Reference proteome</keyword>
<dbReference type="InterPro" id="IPR036653">
    <property type="entry name" value="CinA-like_C"/>
</dbReference>
<evidence type="ECO:0000259" key="2">
    <source>
        <dbReference type="SMART" id="SM00852"/>
    </source>
</evidence>
<dbReference type="Pfam" id="PF02464">
    <property type="entry name" value="CinA"/>
    <property type="match status" value="1"/>
</dbReference>
<dbReference type="Gene3D" id="3.30.70.2860">
    <property type="match status" value="1"/>
</dbReference>
<dbReference type="NCBIfam" id="NF001813">
    <property type="entry name" value="PRK00549.1"/>
    <property type="match status" value="1"/>
</dbReference>
<dbReference type="Gene3D" id="3.40.980.10">
    <property type="entry name" value="MoaB/Mog-like domain"/>
    <property type="match status" value="1"/>
</dbReference>
<dbReference type="NCBIfam" id="TIGR00199">
    <property type="entry name" value="PncC_domain"/>
    <property type="match status" value="1"/>
</dbReference>
<evidence type="ECO:0000313" key="3">
    <source>
        <dbReference type="EMBL" id="MBC8539133.1"/>
    </source>
</evidence>
<evidence type="ECO:0000313" key="4">
    <source>
        <dbReference type="Proteomes" id="UP000617951"/>
    </source>
</evidence>
<dbReference type="InterPro" id="IPR001453">
    <property type="entry name" value="MoaB/Mog_dom"/>
</dbReference>
<dbReference type="NCBIfam" id="TIGR00177">
    <property type="entry name" value="molyb_syn"/>
    <property type="match status" value="1"/>
</dbReference>
<dbReference type="RefSeq" id="WP_249280747.1">
    <property type="nucleotide sequence ID" value="NZ_JACRSS010000005.1"/>
</dbReference>
<comment type="caution">
    <text evidence="3">The sequence shown here is derived from an EMBL/GenBank/DDBJ whole genome shotgun (WGS) entry which is preliminary data.</text>
</comment>
<organism evidence="3 4">
    <name type="scientific">Guopingia tenuis</name>
    <dbReference type="NCBI Taxonomy" id="2763656"/>
    <lineage>
        <taxon>Bacteria</taxon>
        <taxon>Bacillati</taxon>
        <taxon>Bacillota</taxon>
        <taxon>Clostridia</taxon>
        <taxon>Christensenellales</taxon>
        <taxon>Christensenellaceae</taxon>
        <taxon>Guopingia</taxon>
    </lineage>
</organism>
<dbReference type="Gene3D" id="3.90.950.20">
    <property type="entry name" value="CinA-like"/>
    <property type="match status" value="1"/>
</dbReference>
<feature type="domain" description="MoaB/Mog" evidence="2">
    <location>
        <begin position="4"/>
        <end position="170"/>
    </location>
</feature>
<dbReference type="InterPro" id="IPR041424">
    <property type="entry name" value="CinA_KH"/>
</dbReference>
<dbReference type="NCBIfam" id="TIGR00200">
    <property type="entry name" value="cinA_nterm"/>
    <property type="match status" value="1"/>
</dbReference>